<evidence type="ECO:0000313" key="1">
    <source>
        <dbReference type="EMBL" id="GEO08496.1"/>
    </source>
</evidence>
<name>A0A512B954_9BACT</name>
<dbReference type="PIRSF" id="PIRSF008546">
    <property type="entry name" value="UCP008546"/>
    <property type="match status" value="1"/>
</dbReference>
<sequence>MNKEASLKRFVDAQEGDYKRALLEIKNGRKRSHWMWYIFPQVEGLGFSETSKLYGIKDMAEAREFLSHPVLGSRLLEICNELLKLNSNDAHAIFGSPDDMKLQSSMTLFNSLNTNDVFQQVLDKFYNGEKDNKTLQILERKK</sequence>
<gene>
    <name evidence="1" type="ORF">SAE01_09920</name>
</gene>
<dbReference type="Pfam" id="PF08837">
    <property type="entry name" value="DUF1810"/>
    <property type="match status" value="1"/>
</dbReference>
<dbReference type="OrthoDB" id="9801870at2"/>
<accession>A0A512B954</accession>
<dbReference type="Proteomes" id="UP000321513">
    <property type="component" value="Unassembled WGS sequence"/>
</dbReference>
<evidence type="ECO:0008006" key="3">
    <source>
        <dbReference type="Google" id="ProtNLM"/>
    </source>
</evidence>
<keyword evidence="2" id="KW-1185">Reference proteome</keyword>
<dbReference type="EMBL" id="BJYT01000002">
    <property type="protein sequence ID" value="GEO08496.1"/>
    <property type="molecule type" value="Genomic_DNA"/>
</dbReference>
<proteinExistence type="predicted"/>
<dbReference type="AlphaFoldDB" id="A0A512B954"/>
<organism evidence="1 2">
    <name type="scientific">Segetibacter aerophilus</name>
    <dbReference type="NCBI Taxonomy" id="670293"/>
    <lineage>
        <taxon>Bacteria</taxon>
        <taxon>Pseudomonadati</taxon>
        <taxon>Bacteroidota</taxon>
        <taxon>Chitinophagia</taxon>
        <taxon>Chitinophagales</taxon>
        <taxon>Chitinophagaceae</taxon>
        <taxon>Segetibacter</taxon>
    </lineage>
</organism>
<reference evidence="1 2" key="1">
    <citation type="submission" date="2019-07" db="EMBL/GenBank/DDBJ databases">
        <title>Whole genome shotgun sequence of Segetibacter aerophilus NBRC 106135.</title>
        <authorList>
            <person name="Hosoyama A."/>
            <person name="Uohara A."/>
            <person name="Ohji S."/>
            <person name="Ichikawa N."/>
        </authorList>
    </citation>
    <scope>NUCLEOTIDE SEQUENCE [LARGE SCALE GENOMIC DNA]</scope>
    <source>
        <strain evidence="1 2">NBRC 106135</strain>
    </source>
</reference>
<dbReference type="InterPro" id="IPR036287">
    <property type="entry name" value="Rv1873-like_sf"/>
</dbReference>
<evidence type="ECO:0000313" key="2">
    <source>
        <dbReference type="Proteomes" id="UP000321513"/>
    </source>
</evidence>
<dbReference type="SUPFAM" id="SSF140736">
    <property type="entry name" value="Rv1873-like"/>
    <property type="match status" value="1"/>
</dbReference>
<dbReference type="InterPro" id="IPR014937">
    <property type="entry name" value="DUF1810"/>
</dbReference>
<comment type="caution">
    <text evidence="1">The sequence shown here is derived from an EMBL/GenBank/DDBJ whole genome shotgun (WGS) entry which is preliminary data.</text>
</comment>
<dbReference type="Gene3D" id="1.25.40.380">
    <property type="entry name" value="Protein of unknown function DUF1810"/>
    <property type="match status" value="1"/>
</dbReference>
<dbReference type="RefSeq" id="WP_147202551.1">
    <property type="nucleotide sequence ID" value="NZ_BJYT01000002.1"/>
</dbReference>
<protein>
    <recommendedName>
        <fullName evidence="3">Calpastatin</fullName>
    </recommendedName>
</protein>